<evidence type="ECO:0000256" key="6">
    <source>
        <dbReference type="ARBA" id="ARBA00023136"/>
    </source>
</evidence>
<dbReference type="AlphaFoldDB" id="A0AAE3KDL1"/>
<comment type="similarity">
    <text evidence="2">Belongs to the UPF0718 family.</text>
</comment>
<dbReference type="InterPro" id="IPR005524">
    <property type="entry name" value="DUF318"/>
</dbReference>
<evidence type="ECO:0000256" key="5">
    <source>
        <dbReference type="ARBA" id="ARBA00022989"/>
    </source>
</evidence>
<evidence type="ECO:0000256" key="1">
    <source>
        <dbReference type="ARBA" id="ARBA00004651"/>
    </source>
</evidence>
<name>A0AAE3KDL1_9GAMM</name>
<dbReference type="RefSeq" id="WP_253482576.1">
    <property type="nucleotide sequence ID" value="NZ_JALJXV010000009.1"/>
</dbReference>
<sequence>MTIALLLALMLIDTTLAVGAIRFVGEAFISIGVFLALAVLLAAYAQATGADGLIAHAFSGRERSGVAIAAAVGALSPFCSCGVIPLIAAMLGMGVPLAAVMAFWLASPLMDPSMFVLTAGVAGTEFAMAKLAAAVGVGALGGYATLWITRRNGFSNPLREGVATAGCGTGKVRQVTAVHWAFWQDRERVTRFLRSTRQTGLFLGKWLALAFTLEYMMLTWIPAESIQHLLGQDNLLAIPVAILVGIPAYLNGYAAVGLIGGLLQAGMSPPAGLAFLIAGGVTSIPAAMAVAALVRWPVFVWYLVLAVLGALASAVAYHLYLLM</sequence>
<feature type="transmembrane region" description="Helical" evidence="7">
    <location>
        <begin position="126"/>
        <end position="149"/>
    </location>
</feature>
<dbReference type="GO" id="GO:0005886">
    <property type="term" value="C:plasma membrane"/>
    <property type="evidence" value="ECO:0007669"/>
    <property type="project" value="UniProtKB-SubCell"/>
</dbReference>
<feature type="transmembrane region" description="Helical" evidence="7">
    <location>
        <begin position="271"/>
        <end position="293"/>
    </location>
</feature>
<evidence type="ECO:0000313" key="8">
    <source>
        <dbReference type="EMBL" id="MCP1676443.1"/>
    </source>
</evidence>
<reference evidence="8" key="1">
    <citation type="submission" date="2022-03" db="EMBL/GenBank/DDBJ databases">
        <title>Genomic Encyclopedia of Type Strains, Phase III (KMG-III): the genomes of soil and plant-associated and newly described type strains.</title>
        <authorList>
            <person name="Whitman W."/>
        </authorList>
    </citation>
    <scope>NUCLEOTIDE SEQUENCE</scope>
    <source>
        <strain evidence="8">ANL 6-2</strain>
    </source>
</reference>
<protein>
    <submittedName>
        <fullName evidence="8">Uncharacterized membrane protein YraQ (UPF0718 family)</fullName>
    </submittedName>
</protein>
<evidence type="ECO:0000256" key="2">
    <source>
        <dbReference type="ARBA" id="ARBA00006386"/>
    </source>
</evidence>
<feature type="transmembrane region" description="Helical" evidence="7">
    <location>
        <begin position="235"/>
        <end position="259"/>
    </location>
</feature>
<keyword evidence="5 7" id="KW-1133">Transmembrane helix</keyword>
<feature type="transmembrane region" description="Helical" evidence="7">
    <location>
        <begin position="83"/>
        <end position="106"/>
    </location>
</feature>
<comment type="subcellular location">
    <subcellularLocation>
        <location evidence="1">Cell membrane</location>
        <topology evidence="1">Multi-pass membrane protein</topology>
    </subcellularLocation>
</comment>
<keyword evidence="6 7" id="KW-0472">Membrane</keyword>
<evidence type="ECO:0000256" key="4">
    <source>
        <dbReference type="ARBA" id="ARBA00022692"/>
    </source>
</evidence>
<feature type="transmembrane region" description="Helical" evidence="7">
    <location>
        <begin position="27"/>
        <end position="45"/>
    </location>
</feature>
<feature type="transmembrane region" description="Helical" evidence="7">
    <location>
        <begin position="201"/>
        <end position="223"/>
    </location>
</feature>
<feature type="transmembrane region" description="Helical" evidence="7">
    <location>
        <begin position="299"/>
        <end position="322"/>
    </location>
</feature>
<dbReference type="EMBL" id="JALJXV010000009">
    <property type="protein sequence ID" value="MCP1676443.1"/>
    <property type="molecule type" value="Genomic_DNA"/>
</dbReference>
<evidence type="ECO:0000256" key="3">
    <source>
        <dbReference type="ARBA" id="ARBA00022475"/>
    </source>
</evidence>
<keyword evidence="3" id="KW-1003">Cell membrane</keyword>
<organism evidence="8 9">
    <name type="scientific">Natronocella acetinitrilica</name>
    <dbReference type="NCBI Taxonomy" id="414046"/>
    <lineage>
        <taxon>Bacteria</taxon>
        <taxon>Pseudomonadati</taxon>
        <taxon>Pseudomonadota</taxon>
        <taxon>Gammaproteobacteria</taxon>
        <taxon>Chromatiales</taxon>
        <taxon>Ectothiorhodospiraceae</taxon>
        <taxon>Natronocella</taxon>
    </lineage>
</organism>
<dbReference type="PANTHER" id="PTHR34184:SF4">
    <property type="entry name" value="UPF0718 PROTEIN YCGR"/>
    <property type="match status" value="1"/>
</dbReference>
<accession>A0AAE3KDL1</accession>
<dbReference type="Pfam" id="PF03773">
    <property type="entry name" value="ArsP_1"/>
    <property type="match status" value="1"/>
</dbReference>
<proteinExistence type="inferred from homology"/>
<keyword evidence="4 7" id="KW-0812">Transmembrane</keyword>
<dbReference type="InterPro" id="IPR052923">
    <property type="entry name" value="UPF0718"/>
</dbReference>
<dbReference type="PANTHER" id="PTHR34184">
    <property type="entry name" value="UPF0718 PROTEIN YCGR"/>
    <property type="match status" value="1"/>
</dbReference>
<evidence type="ECO:0000313" key="9">
    <source>
        <dbReference type="Proteomes" id="UP001205843"/>
    </source>
</evidence>
<gene>
    <name evidence="8" type="ORF">J2T57_003604</name>
</gene>
<dbReference type="Proteomes" id="UP001205843">
    <property type="component" value="Unassembled WGS sequence"/>
</dbReference>
<evidence type="ECO:0000256" key="7">
    <source>
        <dbReference type="SAM" id="Phobius"/>
    </source>
</evidence>
<keyword evidence="9" id="KW-1185">Reference proteome</keyword>
<comment type="caution">
    <text evidence="8">The sequence shown here is derived from an EMBL/GenBank/DDBJ whole genome shotgun (WGS) entry which is preliminary data.</text>
</comment>